<dbReference type="OrthoDB" id="9858245at2"/>
<name>A0A428YK29_KIBAR</name>
<feature type="region of interest" description="Disordered" evidence="1">
    <location>
        <begin position="96"/>
        <end position="126"/>
    </location>
</feature>
<dbReference type="AlphaFoldDB" id="A0A428YK29"/>
<feature type="compositionally biased region" description="Polar residues" evidence="1">
    <location>
        <begin position="103"/>
        <end position="126"/>
    </location>
</feature>
<dbReference type="EMBL" id="QHKI01000078">
    <property type="protein sequence ID" value="RSM67910.1"/>
    <property type="molecule type" value="Genomic_DNA"/>
</dbReference>
<dbReference type="Proteomes" id="UP000287547">
    <property type="component" value="Unassembled WGS sequence"/>
</dbReference>
<organism evidence="2 3">
    <name type="scientific">Kibdelosporangium aridum</name>
    <dbReference type="NCBI Taxonomy" id="2030"/>
    <lineage>
        <taxon>Bacteria</taxon>
        <taxon>Bacillati</taxon>
        <taxon>Actinomycetota</taxon>
        <taxon>Actinomycetes</taxon>
        <taxon>Pseudonocardiales</taxon>
        <taxon>Pseudonocardiaceae</taxon>
        <taxon>Kibdelosporangium</taxon>
    </lineage>
</organism>
<reference evidence="2 3" key="1">
    <citation type="submission" date="2018-05" db="EMBL/GenBank/DDBJ databases">
        <title>Evolution of GPA BGCs.</title>
        <authorList>
            <person name="Waglechner N."/>
            <person name="Wright G.D."/>
        </authorList>
    </citation>
    <scope>NUCLEOTIDE SEQUENCE [LARGE SCALE GENOMIC DNA]</scope>
    <source>
        <strain evidence="2 3">A82846</strain>
    </source>
</reference>
<accession>A0A428YK29</accession>
<gene>
    <name evidence="2" type="ORF">DMH04_47945</name>
</gene>
<proteinExistence type="predicted"/>
<protein>
    <submittedName>
        <fullName evidence="2">Uncharacterized protein</fullName>
    </submittedName>
</protein>
<comment type="caution">
    <text evidence="2">The sequence shown here is derived from an EMBL/GenBank/DDBJ whole genome shotgun (WGS) entry which is preliminary data.</text>
</comment>
<sequence>MSGDQQAASRLIREGLPAAQQSDDQWVLAHYLEMLGWITGAEGQHARAARLLGAAHTVWRSTGMPPSGPRYLAPSHDHCEHVARHALGDEQFTAAFQHGTRLTPDQASETATSQPEPHTSTSRPSS</sequence>
<evidence type="ECO:0000313" key="3">
    <source>
        <dbReference type="Proteomes" id="UP000287547"/>
    </source>
</evidence>
<evidence type="ECO:0000313" key="2">
    <source>
        <dbReference type="EMBL" id="RSM67910.1"/>
    </source>
</evidence>
<dbReference type="RefSeq" id="WP_051796208.1">
    <property type="nucleotide sequence ID" value="NZ_QHKI01000078.1"/>
</dbReference>
<evidence type="ECO:0000256" key="1">
    <source>
        <dbReference type="SAM" id="MobiDB-lite"/>
    </source>
</evidence>